<dbReference type="RefSeq" id="WP_014797234.1">
    <property type="nucleotide sequence ID" value="NC_018018.1"/>
</dbReference>
<keyword evidence="1" id="KW-0812">Transmembrane</keyword>
<dbReference type="SUPFAM" id="SSF48452">
    <property type="entry name" value="TPR-like"/>
    <property type="match status" value="1"/>
</dbReference>
<accession>I4AIJ2</accession>
<dbReference type="KEGG" id="fli:Fleli_1345"/>
<evidence type="ECO:0000313" key="3">
    <source>
        <dbReference type="Proteomes" id="UP000006054"/>
    </source>
</evidence>
<dbReference type="STRING" id="880071.Fleli_1345"/>
<organism evidence="2 3">
    <name type="scientific">Bernardetia litoralis (strain ATCC 23117 / DSM 6794 / NBRC 15988 / NCIMB 1366 / Fx l1 / Sio-4)</name>
    <name type="common">Flexibacter litoralis</name>
    <dbReference type="NCBI Taxonomy" id="880071"/>
    <lineage>
        <taxon>Bacteria</taxon>
        <taxon>Pseudomonadati</taxon>
        <taxon>Bacteroidota</taxon>
        <taxon>Cytophagia</taxon>
        <taxon>Cytophagales</taxon>
        <taxon>Bernardetiaceae</taxon>
        <taxon>Bernardetia</taxon>
    </lineage>
</organism>
<dbReference type="AlphaFoldDB" id="I4AIJ2"/>
<dbReference type="EMBL" id="CP003345">
    <property type="protein sequence ID" value="AFM03777.1"/>
    <property type="molecule type" value="Genomic_DNA"/>
</dbReference>
<keyword evidence="1" id="KW-0472">Membrane</keyword>
<dbReference type="Proteomes" id="UP000006054">
    <property type="component" value="Chromosome"/>
</dbReference>
<dbReference type="InterPro" id="IPR011990">
    <property type="entry name" value="TPR-like_helical_dom_sf"/>
</dbReference>
<keyword evidence="1" id="KW-1133">Transmembrane helix</keyword>
<evidence type="ECO:0000256" key="1">
    <source>
        <dbReference type="SAM" id="Phobius"/>
    </source>
</evidence>
<name>I4AIJ2_BERLS</name>
<proteinExistence type="predicted"/>
<gene>
    <name evidence="2" type="ordered locus">Fleli_1345</name>
</gene>
<evidence type="ECO:0008006" key="4">
    <source>
        <dbReference type="Google" id="ProtNLM"/>
    </source>
</evidence>
<feature type="transmembrane region" description="Helical" evidence="1">
    <location>
        <begin position="448"/>
        <end position="468"/>
    </location>
</feature>
<evidence type="ECO:0000313" key="2">
    <source>
        <dbReference type="EMBL" id="AFM03777.1"/>
    </source>
</evidence>
<protein>
    <recommendedName>
        <fullName evidence="4">Tetratricopeptide repeat protein</fullName>
    </recommendedName>
</protein>
<reference evidence="3" key="1">
    <citation type="submission" date="2012-06" db="EMBL/GenBank/DDBJ databases">
        <title>The complete genome of Flexibacter litoralis DSM 6794.</title>
        <authorList>
            <person name="Lucas S."/>
            <person name="Copeland A."/>
            <person name="Lapidus A."/>
            <person name="Glavina del Rio T."/>
            <person name="Dalin E."/>
            <person name="Tice H."/>
            <person name="Bruce D."/>
            <person name="Goodwin L."/>
            <person name="Pitluck S."/>
            <person name="Peters L."/>
            <person name="Ovchinnikova G."/>
            <person name="Lu M."/>
            <person name="Kyrpides N."/>
            <person name="Mavromatis K."/>
            <person name="Ivanova N."/>
            <person name="Brettin T."/>
            <person name="Detter J.C."/>
            <person name="Han C."/>
            <person name="Larimer F."/>
            <person name="Land M."/>
            <person name="Hauser L."/>
            <person name="Markowitz V."/>
            <person name="Cheng J.-F."/>
            <person name="Hugenholtz P."/>
            <person name="Woyke T."/>
            <person name="Wu D."/>
            <person name="Spring S."/>
            <person name="Lang E."/>
            <person name="Kopitz M."/>
            <person name="Brambilla E."/>
            <person name="Klenk H.-P."/>
            <person name="Eisen J.A."/>
        </authorList>
    </citation>
    <scope>NUCLEOTIDE SEQUENCE [LARGE SCALE GENOMIC DNA]</scope>
    <source>
        <strain evidence="3">ATCC 23117 / DSM 6794 / NBRC 15988 / NCIMB 1366 / Sio-4</strain>
    </source>
</reference>
<dbReference type="eggNOG" id="COG0457">
    <property type="taxonomic scope" value="Bacteria"/>
</dbReference>
<sequence precursor="true">MCINRIINKFVFVFCITSFFVYPFLASASLWDNETSKLNTVPYQTVMQVLVGNHLKHSQNYHFWRISMYEEAWNKNPDSLILYDAMAVSYHLTGRTDDAIRLMIAKERKKAGEYSTYANLVTFYIADRELYKARFYAQKLLKKFSPLALRDKYQVYWIDYLIECAAKKGATKKLRRKITLPVQGDFTAQDLTKSLEIHKIHNFYTFLAKKFQSKKNKNPNLTEKQLDEAIFAMLQLLRFSHSENILVIEAIGDLFLGKTVLPILEEGKVTYTKEQLENQKGAAQEAAFAYLRAAQIISKYSPKAEKSYTFLANSVLLNHQNYLKKENRYTTEDILIFLAQKIQETESYLNPIFEQEKKWIEEGAKLDEEFALNYLPDLENYSDSTFFIKTDTTASQFIYIINNKIPDYLVVDSLQKSIYLAAFLAEEEARKNNENIIIVSRIDTKTSIIVGITALISLSLAIVLFVRFRKK</sequence>
<dbReference type="OrthoDB" id="1159555at2"/>
<keyword evidence="3" id="KW-1185">Reference proteome</keyword>
<dbReference type="HOGENOM" id="CLU_579713_0_0_10"/>